<name>A0A2W4Y5E9_9CYAN</name>
<reference evidence="2 3" key="2">
    <citation type="submission" date="2018-06" db="EMBL/GenBank/DDBJ databases">
        <title>Metagenomic assembly of (sub)arctic Cyanobacteria and their associated microbiome from non-axenic cultures.</title>
        <authorList>
            <person name="Baurain D."/>
        </authorList>
    </citation>
    <scope>NUCLEOTIDE SEQUENCE [LARGE SCALE GENOMIC DNA]</scope>
    <source>
        <strain evidence="2">ULC066bin1</strain>
    </source>
</reference>
<dbReference type="Pfam" id="PF18478">
    <property type="entry name" value="PIN_10"/>
    <property type="match status" value="1"/>
</dbReference>
<dbReference type="EMBL" id="QBML01000008">
    <property type="protein sequence ID" value="PZO42225.1"/>
    <property type="molecule type" value="Genomic_DNA"/>
</dbReference>
<protein>
    <recommendedName>
        <fullName evidence="1">VapC45 PIN like domain-containing protein</fullName>
    </recommendedName>
</protein>
<dbReference type="Proteomes" id="UP000249467">
    <property type="component" value="Unassembled WGS sequence"/>
</dbReference>
<sequence length="147" mass="16497">MNKKNTDKPILFVDRALGKNLVKILRNAGANAEAHIDHFAPNSPDVEWLPEVSRRGWIILTKDANLGRTPSEQMAIASSNARVFVLVIGDASGEEMAQTFIQALDSIERFIKGNQAPFIAKVYQNSRVSIWQNHTKLLKMLQRSNEL</sequence>
<dbReference type="AlphaFoldDB" id="A0A2W4Y5E9"/>
<dbReference type="InterPro" id="IPR041375">
    <property type="entry name" value="VapC45_PIN-like"/>
</dbReference>
<comment type="caution">
    <text evidence="2">The sequence shown here is derived from an EMBL/GenBank/DDBJ whole genome shotgun (WGS) entry which is preliminary data.</text>
</comment>
<reference evidence="2 3" key="1">
    <citation type="submission" date="2018-04" db="EMBL/GenBank/DDBJ databases">
        <authorList>
            <person name="Go L.Y."/>
            <person name="Mitchell J.A."/>
        </authorList>
    </citation>
    <scope>NUCLEOTIDE SEQUENCE [LARGE SCALE GENOMIC DNA]</scope>
    <source>
        <strain evidence="2">ULC066bin1</strain>
    </source>
</reference>
<accession>A0A2W4Y5E9</accession>
<gene>
    <name evidence="2" type="ORF">DCF19_08285</name>
</gene>
<evidence type="ECO:0000259" key="1">
    <source>
        <dbReference type="Pfam" id="PF18478"/>
    </source>
</evidence>
<feature type="domain" description="VapC45 PIN like" evidence="1">
    <location>
        <begin position="9"/>
        <end position="86"/>
    </location>
</feature>
<organism evidence="2 3">
    <name type="scientific">Pseudanabaena frigida</name>
    <dbReference type="NCBI Taxonomy" id="945775"/>
    <lineage>
        <taxon>Bacteria</taxon>
        <taxon>Bacillati</taxon>
        <taxon>Cyanobacteriota</taxon>
        <taxon>Cyanophyceae</taxon>
        <taxon>Pseudanabaenales</taxon>
        <taxon>Pseudanabaenaceae</taxon>
        <taxon>Pseudanabaena</taxon>
    </lineage>
</organism>
<evidence type="ECO:0000313" key="2">
    <source>
        <dbReference type="EMBL" id="PZO42225.1"/>
    </source>
</evidence>
<evidence type="ECO:0000313" key="3">
    <source>
        <dbReference type="Proteomes" id="UP000249467"/>
    </source>
</evidence>
<proteinExistence type="predicted"/>